<dbReference type="NCBIfam" id="TIGR01097">
    <property type="entry name" value="PhnE"/>
    <property type="match status" value="1"/>
</dbReference>
<protein>
    <submittedName>
        <fullName evidence="10">Phosphonate ABC transporter, permease protein PhnE</fullName>
    </submittedName>
</protein>
<evidence type="ECO:0000259" key="9">
    <source>
        <dbReference type="PROSITE" id="PS50928"/>
    </source>
</evidence>
<keyword evidence="4 7" id="KW-0812">Transmembrane</keyword>
<evidence type="ECO:0000256" key="2">
    <source>
        <dbReference type="ARBA" id="ARBA00022448"/>
    </source>
</evidence>
<dbReference type="PANTHER" id="PTHR30043">
    <property type="entry name" value="PHOSPHONATES TRANSPORT SYSTEM PERMEASE PROTEIN"/>
    <property type="match status" value="1"/>
</dbReference>
<feature type="transmembrane region" description="Helical" evidence="7">
    <location>
        <begin position="551"/>
        <end position="568"/>
    </location>
</feature>
<comment type="caution">
    <text evidence="10">The sequence shown here is derived from an EMBL/GenBank/DDBJ whole genome shotgun (WGS) entry which is preliminary data.</text>
</comment>
<dbReference type="GO" id="GO:0015416">
    <property type="term" value="F:ABC-type phosphonate transporter activity"/>
    <property type="evidence" value="ECO:0007669"/>
    <property type="project" value="InterPro"/>
</dbReference>
<dbReference type="SUPFAM" id="SSF161098">
    <property type="entry name" value="MetI-like"/>
    <property type="match status" value="2"/>
</dbReference>
<comment type="subcellular location">
    <subcellularLocation>
        <location evidence="1 7">Cell membrane</location>
        <topology evidence="1 7">Multi-pass membrane protein</topology>
    </subcellularLocation>
</comment>
<dbReference type="AlphaFoldDB" id="A0A3M0I2E7"/>
<feature type="domain" description="ABC transmembrane type-1" evidence="9">
    <location>
        <begin position="414"/>
        <end position="596"/>
    </location>
</feature>
<evidence type="ECO:0000313" key="10">
    <source>
        <dbReference type="EMBL" id="RMB82618.1"/>
    </source>
</evidence>
<dbReference type="OrthoDB" id="9808005at2"/>
<evidence type="ECO:0000256" key="6">
    <source>
        <dbReference type="ARBA" id="ARBA00023136"/>
    </source>
</evidence>
<organism evidence="10 11">
    <name type="scientific">Streptomyces shenzhenensis</name>
    <dbReference type="NCBI Taxonomy" id="943815"/>
    <lineage>
        <taxon>Bacteria</taxon>
        <taxon>Bacillati</taxon>
        <taxon>Actinomycetota</taxon>
        <taxon>Actinomycetes</taxon>
        <taxon>Kitasatosporales</taxon>
        <taxon>Streptomycetaceae</taxon>
        <taxon>Streptomyces</taxon>
    </lineage>
</organism>
<keyword evidence="2 7" id="KW-0813">Transport</keyword>
<keyword evidence="5 7" id="KW-1133">Transmembrane helix</keyword>
<feature type="region of interest" description="Disordered" evidence="8">
    <location>
        <begin position="53"/>
        <end position="72"/>
    </location>
</feature>
<gene>
    <name evidence="10" type="primary">phnE</name>
    <name evidence="10" type="ORF">CTZ28_28095</name>
</gene>
<proteinExistence type="inferred from homology"/>
<dbReference type="InterPro" id="IPR000515">
    <property type="entry name" value="MetI-like"/>
</dbReference>
<sequence length="604" mass="63032">MGGTGRRYAGRTDRPGQTGRGTDRRHHLGALPGQCETRHGNSSRADPVEAVPMTDLRTPPAPVASAAGPAPQTPRSFRSVLAAVTAGTILVAGLWSISSLDFTPTEFVDNWPHVTRFFERAMPIEFPGTGEIVTLTLLTLAIVVCGTLLAAVLSVPVALLAARNVGTGRLSVLLGRFLGLYSRAAPDIVLALVFASVLGNGPLPGILALGIHSVGMVSKLFAEAIEQIDEGPRRALRAAGAGPAQEFFSGILPQVTPSWIASVLHRSDINLRASAILGFVGVGGLGDLLDKYLGTLDYGAAIGVALILFLLCLVFEVLSSALRRSILAPARSPGIRRTAEGPADPRRRPWTSARIRGHVFAWSAVAVVAGSLWTAAGQARTSGVDFWANAGYAWGRMWPPALSETTQGKIGPALLETVQIALAATLLSLVPALVLGVLSARNVTPHPVVRTVSRGILVSVRAIPELILALLFIIMTGMGSTAGALALAVGGIGLLGRLAADSIEEVPPGPERALRAAGASRSQVFAAATFPLSLPALVSHTFYLFDSNLRGAVILGIVGGGGIGFMLLRAQSGDQHEMTALLLCVLALITVVEFLAMGARRAFR</sequence>
<feature type="region of interest" description="Disordered" evidence="8">
    <location>
        <begin position="1"/>
        <end position="47"/>
    </location>
</feature>
<evidence type="ECO:0000256" key="5">
    <source>
        <dbReference type="ARBA" id="ARBA00022989"/>
    </source>
</evidence>
<feature type="transmembrane region" description="Helical" evidence="7">
    <location>
        <begin position="420"/>
        <end position="440"/>
    </location>
</feature>
<reference evidence="10 11" key="1">
    <citation type="submission" date="2017-11" db="EMBL/GenBank/DDBJ databases">
        <title>Draft genome of actinobacteria isolated from guarana (Paullinia cupana (Mart.) Ducke.</title>
        <authorList>
            <person name="Siqueira K.A."/>
            <person name="Liotti R.G."/>
            <person name="Mendes T.A.O."/>
            <person name="Soares M.A."/>
        </authorList>
    </citation>
    <scope>NUCLEOTIDE SEQUENCE [LARGE SCALE GENOMIC DNA]</scope>
    <source>
        <strain evidence="10 11">193</strain>
    </source>
</reference>
<evidence type="ECO:0000256" key="8">
    <source>
        <dbReference type="SAM" id="MobiDB-lite"/>
    </source>
</evidence>
<keyword evidence="11" id="KW-1185">Reference proteome</keyword>
<dbReference type="EMBL" id="PENI01000021">
    <property type="protein sequence ID" value="RMB82618.1"/>
    <property type="molecule type" value="Genomic_DNA"/>
</dbReference>
<dbReference type="Proteomes" id="UP000270471">
    <property type="component" value="Unassembled WGS sequence"/>
</dbReference>
<keyword evidence="6 7" id="KW-0472">Membrane</keyword>
<feature type="domain" description="ABC transmembrane type-1" evidence="9">
    <location>
        <begin position="136"/>
        <end position="319"/>
    </location>
</feature>
<dbReference type="InterPro" id="IPR005769">
    <property type="entry name" value="PhnE/PtxC"/>
</dbReference>
<dbReference type="CDD" id="cd06261">
    <property type="entry name" value="TM_PBP2"/>
    <property type="match status" value="2"/>
</dbReference>
<dbReference type="Pfam" id="PF00528">
    <property type="entry name" value="BPD_transp_1"/>
    <property type="match status" value="2"/>
</dbReference>
<feature type="transmembrane region" description="Helical" evidence="7">
    <location>
        <begin position="132"/>
        <end position="161"/>
    </location>
</feature>
<evidence type="ECO:0000313" key="11">
    <source>
        <dbReference type="Proteomes" id="UP000270471"/>
    </source>
</evidence>
<dbReference type="Gene3D" id="1.10.3720.10">
    <property type="entry name" value="MetI-like"/>
    <property type="match status" value="2"/>
</dbReference>
<name>A0A3M0I2E7_9ACTN</name>
<feature type="transmembrane region" description="Helical" evidence="7">
    <location>
        <begin position="524"/>
        <end position="545"/>
    </location>
</feature>
<feature type="transmembrane region" description="Helical" evidence="7">
    <location>
        <begin position="80"/>
        <end position="98"/>
    </location>
</feature>
<comment type="similarity">
    <text evidence="7">Belongs to the binding-protein-dependent transport system permease family.</text>
</comment>
<evidence type="ECO:0000256" key="3">
    <source>
        <dbReference type="ARBA" id="ARBA00022475"/>
    </source>
</evidence>
<evidence type="ECO:0000256" key="4">
    <source>
        <dbReference type="ARBA" id="ARBA00022692"/>
    </source>
</evidence>
<feature type="transmembrane region" description="Helical" evidence="7">
    <location>
        <begin position="298"/>
        <end position="318"/>
    </location>
</feature>
<feature type="transmembrane region" description="Helical" evidence="7">
    <location>
        <begin position="355"/>
        <end position="376"/>
    </location>
</feature>
<dbReference type="InterPro" id="IPR035906">
    <property type="entry name" value="MetI-like_sf"/>
</dbReference>
<dbReference type="PROSITE" id="PS50928">
    <property type="entry name" value="ABC_TM1"/>
    <property type="match status" value="2"/>
</dbReference>
<accession>A0A3M0I2E7</accession>
<feature type="transmembrane region" description="Helical" evidence="7">
    <location>
        <begin position="580"/>
        <end position="599"/>
    </location>
</feature>
<evidence type="ECO:0000256" key="7">
    <source>
        <dbReference type="RuleBase" id="RU363032"/>
    </source>
</evidence>
<evidence type="ECO:0000256" key="1">
    <source>
        <dbReference type="ARBA" id="ARBA00004651"/>
    </source>
</evidence>
<keyword evidence="3" id="KW-1003">Cell membrane</keyword>
<dbReference type="PANTHER" id="PTHR30043:SF1">
    <property type="entry name" value="ABC TRANSPORT SYSTEM PERMEASE PROTEIN P69"/>
    <property type="match status" value="1"/>
</dbReference>
<dbReference type="GO" id="GO:0005886">
    <property type="term" value="C:plasma membrane"/>
    <property type="evidence" value="ECO:0007669"/>
    <property type="project" value="UniProtKB-SubCell"/>
</dbReference>